<dbReference type="PROSITE" id="PS00802">
    <property type="entry name" value="TRANSKETOLASE_2"/>
    <property type="match status" value="1"/>
</dbReference>
<feature type="non-terminal residue" evidence="3">
    <location>
        <position position="1"/>
    </location>
</feature>
<dbReference type="SMART" id="SM00861">
    <property type="entry name" value="Transket_pyr"/>
    <property type="match status" value="1"/>
</dbReference>
<dbReference type="CDD" id="cd07033">
    <property type="entry name" value="TPP_PYR_DXS_TK_like"/>
    <property type="match status" value="1"/>
</dbReference>
<name>A0AAJ2NS37_ALKPS</name>
<dbReference type="InterPro" id="IPR033247">
    <property type="entry name" value="Transketolase_fam"/>
</dbReference>
<reference evidence="3" key="1">
    <citation type="submission" date="2023-10" db="EMBL/GenBank/DDBJ databases">
        <title>Screening of Alkalihalophilus pseudofirmusBZ-TG-HK211 and Its Alleviation of Salt Stress on Rapeseed Growth.</title>
        <authorList>
            <person name="Zhao B."/>
            <person name="Guo T."/>
        </authorList>
    </citation>
    <scope>NUCLEOTIDE SEQUENCE</scope>
    <source>
        <strain evidence="3">BZ-TG-HK211</strain>
    </source>
</reference>
<dbReference type="AlphaFoldDB" id="A0AAJ2NS37"/>
<dbReference type="SUPFAM" id="SSF52518">
    <property type="entry name" value="Thiamin diphosphate-binding fold (THDP-binding)"/>
    <property type="match status" value="1"/>
</dbReference>
<dbReference type="PANTHER" id="PTHR43522">
    <property type="entry name" value="TRANSKETOLASE"/>
    <property type="match status" value="1"/>
</dbReference>
<protein>
    <submittedName>
        <fullName evidence="3">Transketolase</fullName>
    </submittedName>
</protein>
<evidence type="ECO:0000259" key="2">
    <source>
        <dbReference type="SMART" id="SM00861"/>
    </source>
</evidence>
<dbReference type="InterPro" id="IPR029061">
    <property type="entry name" value="THDP-binding"/>
</dbReference>
<evidence type="ECO:0000256" key="1">
    <source>
        <dbReference type="ARBA" id="ARBA00001964"/>
    </source>
</evidence>
<feature type="non-terminal residue" evidence="3">
    <location>
        <position position="118"/>
    </location>
</feature>
<dbReference type="InterPro" id="IPR005475">
    <property type="entry name" value="Transketolase-like_Pyr-bd"/>
</dbReference>
<gene>
    <name evidence="3" type="ORF">RYX45_20650</name>
</gene>
<dbReference type="Pfam" id="PF02779">
    <property type="entry name" value="Transket_pyr"/>
    <property type="match status" value="1"/>
</dbReference>
<evidence type="ECO:0000313" key="3">
    <source>
        <dbReference type="EMBL" id="MDV2887586.1"/>
    </source>
</evidence>
<dbReference type="EMBL" id="JAWJAY010000208">
    <property type="protein sequence ID" value="MDV2887586.1"/>
    <property type="molecule type" value="Genomic_DNA"/>
</dbReference>
<dbReference type="Proteomes" id="UP001285636">
    <property type="component" value="Unassembled WGS sequence"/>
</dbReference>
<comment type="caution">
    <text evidence="3">The sequence shown here is derived from an EMBL/GenBank/DDBJ whole genome shotgun (WGS) entry which is preliminary data.</text>
</comment>
<dbReference type="InterPro" id="IPR020826">
    <property type="entry name" value="Transketolase_BS"/>
</dbReference>
<dbReference type="PANTHER" id="PTHR43522:SF2">
    <property type="entry name" value="TRANSKETOLASE 1-RELATED"/>
    <property type="match status" value="1"/>
</dbReference>
<organism evidence="3 4">
    <name type="scientific">Alkalihalophilus pseudofirmus</name>
    <name type="common">Bacillus pseudofirmus</name>
    <dbReference type="NCBI Taxonomy" id="79885"/>
    <lineage>
        <taxon>Bacteria</taxon>
        <taxon>Bacillati</taxon>
        <taxon>Bacillota</taxon>
        <taxon>Bacilli</taxon>
        <taxon>Bacillales</taxon>
        <taxon>Bacillaceae</taxon>
        <taxon>Alkalihalophilus</taxon>
    </lineage>
</organism>
<evidence type="ECO:0000313" key="4">
    <source>
        <dbReference type="Proteomes" id="UP001285636"/>
    </source>
</evidence>
<sequence>LDNNMLHGGSKVYASTFLVFSDYMRNAIRLSALQGLPVTYIFTHDSIALGPDGPTHQPIEHLTSFRAMPGVVLFRPCDPNEALASWKLAIQSKDHPTLFALSRQDLPVMPGTNELARV</sequence>
<dbReference type="GO" id="GO:0004802">
    <property type="term" value="F:transketolase activity"/>
    <property type="evidence" value="ECO:0007669"/>
    <property type="project" value="TreeGrafter"/>
</dbReference>
<dbReference type="GO" id="GO:0005829">
    <property type="term" value="C:cytosol"/>
    <property type="evidence" value="ECO:0007669"/>
    <property type="project" value="TreeGrafter"/>
</dbReference>
<comment type="cofactor">
    <cofactor evidence="1">
        <name>thiamine diphosphate</name>
        <dbReference type="ChEBI" id="CHEBI:58937"/>
    </cofactor>
</comment>
<dbReference type="Gene3D" id="3.40.50.970">
    <property type="match status" value="1"/>
</dbReference>
<feature type="domain" description="Transketolase-like pyrimidine-binding" evidence="2">
    <location>
        <begin position="1"/>
        <end position="108"/>
    </location>
</feature>
<proteinExistence type="predicted"/>
<dbReference type="GO" id="GO:0006098">
    <property type="term" value="P:pentose-phosphate shunt"/>
    <property type="evidence" value="ECO:0007669"/>
    <property type="project" value="TreeGrafter"/>
</dbReference>
<accession>A0AAJ2NS37</accession>